<sequence>MAKVFRLVCVIGRSNIVGKPIALLLRRGLLVIATLTVARRWPGRSRRCRVGSVR</sequence>
<proteinExistence type="predicted"/>
<gene>
    <name evidence="1" type="ORF">E2L05_15600</name>
</gene>
<comment type="caution">
    <text evidence="1">The sequence shown here is derived from an EMBL/GenBank/DDBJ whole genome shotgun (WGS) entry which is preliminary data.</text>
</comment>
<dbReference type="Proteomes" id="UP000294562">
    <property type="component" value="Unassembled WGS sequence"/>
</dbReference>
<name>A0A4R6AP01_9RHOB</name>
<dbReference type="AlphaFoldDB" id="A0A4R6AP01"/>
<reference evidence="1 2" key="1">
    <citation type="submission" date="2019-03" db="EMBL/GenBank/DDBJ databases">
        <title>Rhodobacteraceae bacterium SM1902, a new member of the family Rhodobacteraceae isolated from Yantai.</title>
        <authorList>
            <person name="Sun Y."/>
        </authorList>
    </citation>
    <scope>NUCLEOTIDE SEQUENCE [LARGE SCALE GENOMIC DNA]</scope>
    <source>
        <strain evidence="1 2">SM1902</strain>
    </source>
</reference>
<dbReference type="EMBL" id="SMZO01000044">
    <property type="protein sequence ID" value="TDL85477.1"/>
    <property type="molecule type" value="Genomic_DNA"/>
</dbReference>
<dbReference type="Gene3D" id="3.40.50.720">
    <property type="entry name" value="NAD(P)-binding Rossmann-like Domain"/>
    <property type="match status" value="1"/>
</dbReference>
<evidence type="ECO:0000313" key="1">
    <source>
        <dbReference type="EMBL" id="TDL85477.1"/>
    </source>
</evidence>
<keyword evidence="2" id="KW-1185">Reference proteome</keyword>
<protein>
    <submittedName>
        <fullName evidence="1">Uncharacterized protein</fullName>
    </submittedName>
</protein>
<organism evidence="1 2">
    <name type="scientific">Meridianimarinicoccus aquatilis</name>
    <dbReference type="NCBI Taxonomy" id="2552766"/>
    <lineage>
        <taxon>Bacteria</taxon>
        <taxon>Pseudomonadati</taxon>
        <taxon>Pseudomonadota</taxon>
        <taxon>Alphaproteobacteria</taxon>
        <taxon>Rhodobacterales</taxon>
        <taxon>Paracoccaceae</taxon>
        <taxon>Meridianimarinicoccus</taxon>
    </lineage>
</organism>
<accession>A0A4R6AP01</accession>
<evidence type="ECO:0000313" key="2">
    <source>
        <dbReference type="Proteomes" id="UP000294562"/>
    </source>
</evidence>